<reference evidence="1" key="1">
    <citation type="submission" date="2022-11" db="UniProtKB">
        <authorList>
            <consortium name="EnsemblMetazoa"/>
        </authorList>
    </citation>
    <scope>IDENTIFICATION</scope>
</reference>
<dbReference type="AlphaFoldDB" id="A0A913WT89"/>
<accession>A0A913WT89</accession>
<organism evidence="1 2">
    <name type="scientific">Exaiptasia diaphana</name>
    <name type="common">Tropical sea anemone</name>
    <name type="synonym">Aiptasia pulchella</name>
    <dbReference type="NCBI Taxonomy" id="2652724"/>
    <lineage>
        <taxon>Eukaryota</taxon>
        <taxon>Metazoa</taxon>
        <taxon>Cnidaria</taxon>
        <taxon>Anthozoa</taxon>
        <taxon>Hexacorallia</taxon>
        <taxon>Actiniaria</taxon>
        <taxon>Aiptasiidae</taxon>
        <taxon>Exaiptasia</taxon>
    </lineage>
</organism>
<dbReference type="GO" id="GO:0005802">
    <property type="term" value="C:trans-Golgi network"/>
    <property type="evidence" value="ECO:0007669"/>
    <property type="project" value="TreeGrafter"/>
</dbReference>
<keyword evidence="2" id="KW-1185">Reference proteome</keyword>
<dbReference type="KEGG" id="epa:110232902"/>
<dbReference type="GeneID" id="110232902"/>
<dbReference type="InterPro" id="IPR013935">
    <property type="entry name" value="Trs120_TRAPPC9"/>
</dbReference>
<dbReference type="EnsemblMetazoa" id="XM_021038121.2">
    <property type="protein sequence ID" value="XP_020893780.2"/>
    <property type="gene ID" value="LOC110232902"/>
</dbReference>
<name>A0A913WT89_EXADI</name>
<protein>
    <submittedName>
        <fullName evidence="1">Uncharacterized protein</fullName>
    </submittedName>
</protein>
<dbReference type="Proteomes" id="UP000887567">
    <property type="component" value="Unplaced"/>
</dbReference>
<sequence>MENKDDFPVVVDVVGFMPLLQVSTSLPKVRSTPTDIDSPQSAPLVTAVTLYAGQSMKGIITLENIGKRAIESNVINLGSDLGEGAHDIFSFDKEEVDSCLPLHPGRTANISVEITGIYHIPTNIGSSDNLSYDPEAPWGLNGTITFRYSGELDKDHLCRRVSMTIDVSVVPSLHCHNYELRAIPSVESKCLLLFDADNKTSNDMELEYSVQPHKVLSDIGGTSSTEVLSIQGNDSKRISVYLPRFLLPVDPEYEKSSEKDKRLKYCQAIKDMVKLQWKLPACHVSGYGNIDNFKLNKTTLQILKPDPILFDVSVNNETFNREKGVSVTCCATVTISVVISNNADISYKNMSLRFEPYQDHANGYRASELNGKVAWIGDLSSCENEVSARIVNEIITQVTQAKHYNSPFP</sequence>
<dbReference type="RefSeq" id="XP_020893780.2">
    <property type="nucleotide sequence ID" value="XM_021038121.2"/>
</dbReference>
<dbReference type="OrthoDB" id="6431064at2759"/>
<dbReference type="PANTHER" id="PTHR21512:SF5">
    <property type="entry name" value="TRAFFICKING PROTEIN PARTICLE COMPLEX SUBUNIT 9"/>
    <property type="match status" value="1"/>
</dbReference>
<evidence type="ECO:0000313" key="1">
    <source>
        <dbReference type="EnsemblMetazoa" id="XP_020893780.2"/>
    </source>
</evidence>
<evidence type="ECO:0000313" key="2">
    <source>
        <dbReference type="Proteomes" id="UP000887567"/>
    </source>
</evidence>
<dbReference type="OMA" id="IMETIEC"/>
<proteinExistence type="predicted"/>
<dbReference type="PANTHER" id="PTHR21512">
    <property type="entry name" value="TRAFFICKING PROTEIN PARTICLE COMPLEX SUBUNIT 9"/>
    <property type="match status" value="1"/>
</dbReference>